<organism evidence="7 8">
    <name type="scientific">Algoriphagus machipongonensis</name>
    <dbReference type="NCBI Taxonomy" id="388413"/>
    <lineage>
        <taxon>Bacteria</taxon>
        <taxon>Pseudomonadati</taxon>
        <taxon>Bacteroidota</taxon>
        <taxon>Cytophagia</taxon>
        <taxon>Cytophagales</taxon>
        <taxon>Cyclobacteriaceae</taxon>
        <taxon>Algoriphagus</taxon>
    </lineage>
</organism>
<dbReference type="HOGENOM" id="CLU_029423_0_1_10"/>
<evidence type="ECO:0000256" key="2">
    <source>
        <dbReference type="ARBA" id="ARBA00022475"/>
    </source>
</evidence>
<evidence type="ECO:0000313" key="8">
    <source>
        <dbReference type="Proteomes" id="UP000003919"/>
    </source>
</evidence>
<reference evidence="7 8" key="1">
    <citation type="journal article" date="2011" name="J. Bacteriol.">
        <title>Complete genome sequence of Algoriphagus sp. PR1, bacterial prey of a colony-forming choanoflagellate.</title>
        <authorList>
            <person name="Alegado R.A."/>
            <person name="Ferriera S."/>
            <person name="Nusbaum C."/>
            <person name="Young S.K."/>
            <person name="Zeng Q."/>
            <person name="Imamovic A."/>
            <person name="Fairclough S.R."/>
            <person name="King N."/>
        </authorList>
    </citation>
    <scope>NUCLEOTIDE SEQUENCE [LARGE SCALE GENOMIC DNA]</scope>
    <source>
        <strain evidence="7 8">PR1</strain>
    </source>
</reference>
<evidence type="ECO:0000256" key="4">
    <source>
        <dbReference type="ARBA" id="ARBA00022989"/>
    </source>
</evidence>
<dbReference type="STRING" id="388413.ALPR1_09350"/>
<sequence length="286" mass="32517">MFRSIIKLIRVKHWMKNMFVFLPMFFAGAFSLIFQSEVILLFVSFCLAASSIYILNDIVDVENDRLHPKKKKRPIASGEIPIKTAYVILGVFFLGFVSTLLFLGSSAWFVLGYFVMNILYSFYLKNISLVDVSCISLGFVLRVMAGGSEAGIYVSHWMIILIFLLTIALAFAKRRDDLVIDDNRTVFRKSSKGYSLAFLDIAKAISFSITLISYILYSISPETVASLGTDKMYITSLFVFLGIMRYLQITIIDRNSGSPVEVLLNDRFLQINILIWFGIMAYFIYG</sequence>
<dbReference type="RefSeq" id="WP_008200072.1">
    <property type="nucleotide sequence ID" value="NZ_CM001023.1"/>
</dbReference>
<dbReference type="InterPro" id="IPR000537">
    <property type="entry name" value="UbiA_prenyltransferase"/>
</dbReference>
<dbReference type="Proteomes" id="UP000003919">
    <property type="component" value="Unassembled WGS sequence"/>
</dbReference>
<comment type="subcellular location">
    <subcellularLocation>
        <location evidence="1">Membrane</location>
        <topology evidence="1">Multi-pass membrane protein</topology>
    </subcellularLocation>
</comment>
<name>A3HRE1_9BACT</name>
<dbReference type="OrthoDB" id="9803632at2"/>
<feature type="transmembrane region" description="Helical" evidence="6">
    <location>
        <begin position="107"/>
        <end position="124"/>
    </location>
</feature>
<dbReference type="CDD" id="cd13963">
    <property type="entry name" value="PT_UbiA_2"/>
    <property type="match status" value="1"/>
</dbReference>
<comment type="caution">
    <text evidence="7">The sequence shown here is derived from an EMBL/GenBank/DDBJ whole genome shotgun (WGS) entry which is preliminary data.</text>
</comment>
<dbReference type="GO" id="GO:0016765">
    <property type="term" value="F:transferase activity, transferring alkyl or aryl (other than methyl) groups"/>
    <property type="evidence" value="ECO:0007669"/>
    <property type="project" value="InterPro"/>
</dbReference>
<evidence type="ECO:0000256" key="5">
    <source>
        <dbReference type="ARBA" id="ARBA00023136"/>
    </source>
</evidence>
<dbReference type="Gene3D" id="1.10.357.140">
    <property type="entry name" value="UbiA prenyltransferase"/>
    <property type="match status" value="1"/>
</dbReference>
<keyword evidence="8" id="KW-1185">Reference proteome</keyword>
<proteinExistence type="predicted"/>
<keyword evidence="4 6" id="KW-1133">Transmembrane helix</keyword>
<dbReference type="PANTHER" id="PTHR11048:SF5">
    <property type="entry name" value="DECAPRENYL-PHOSPHATE PHOSPHORIBOSYLTRANSFERASE"/>
    <property type="match status" value="1"/>
</dbReference>
<feature type="transmembrane region" description="Helical" evidence="6">
    <location>
        <begin position="41"/>
        <end position="59"/>
    </location>
</feature>
<dbReference type="InterPro" id="IPR039653">
    <property type="entry name" value="Prenyltransferase"/>
</dbReference>
<dbReference type="eggNOG" id="COG0382">
    <property type="taxonomic scope" value="Bacteria"/>
</dbReference>
<keyword evidence="5 6" id="KW-0472">Membrane</keyword>
<protein>
    <submittedName>
        <fullName evidence="7">Prenyltransferase, UbiA family</fullName>
    </submittedName>
</protein>
<feature type="transmembrane region" description="Helical" evidence="6">
    <location>
        <begin position="193"/>
        <end position="219"/>
    </location>
</feature>
<dbReference type="InterPro" id="IPR044878">
    <property type="entry name" value="UbiA_sf"/>
</dbReference>
<dbReference type="AlphaFoldDB" id="A3HRE1"/>
<feature type="transmembrane region" description="Helical" evidence="6">
    <location>
        <begin position="268"/>
        <end position="285"/>
    </location>
</feature>
<feature type="transmembrane region" description="Helical" evidence="6">
    <location>
        <begin position="151"/>
        <end position="172"/>
    </location>
</feature>
<evidence type="ECO:0000256" key="1">
    <source>
        <dbReference type="ARBA" id="ARBA00004141"/>
    </source>
</evidence>
<feature type="transmembrane region" description="Helical" evidence="6">
    <location>
        <begin position="231"/>
        <end position="247"/>
    </location>
</feature>
<keyword evidence="3 6" id="KW-0812">Transmembrane</keyword>
<dbReference type="PANTHER" id="PTHR11048">
    <property type="entry name" value="PRENYLTRANSFERASES"/>
    <property type="match status" value="1"/>
</dbReference>
<accession>A3HRE1</accession>
<keyword evidence="2" id="KW-1003">Cell membrane</keyword>
<gene>
    <name evidence="7" type="ORF">ALPR1_09350</name>
</gene>
<evidence type="ECO:0000256" key="6">
    <source>
        <dbReference type="SAM" id="Phobius"/>
    </source>
</evidence>
<dbReference type="EMBL" id="AAXU02000001">
    <property type="protein sequence ID" value="EAZ82409.1"/>
    <property type="molecule type" value="Genomic_DNA"/>
</dbReference>
<dbReference type="GO" id="GO:0009247">
    <property type="term" value="P:glycolipid biosynthetic process"/>
    <property type="evidence" value="ECO:0007669"/>
    <property type="project" value="TreeGrafter"/>
</dbReference>
<evidence type="ECO:0000256" key="3">
    <source>
        <dbReference type="ARBA" id="ARBA00022692"/>
    </source>
</evidence>
<dbReference type="Pfam" id="PF01040">
    <property type="entry name" value="UbiA"/>
    <property type="match status" value="1"/>
</dbReference>
<evidence type="ECO:0000313" key="7">
    <source>
        <dbReference type="EMBL" id="EAZ82409.1"/>
    </source>
</evidence>
<feature type="transmembrane region" description="Helical" evidence="6">
    <location>
        <begin position="80"/>
        <end position="101"/>
    </location>
</feature>
<dbReference type="GO" id="GO:0005886">
    <property type="term" value="C:plasma membrane"/>
    <property type="evidence" value="ECO:0007669"/>
    <property type="project" value="TreeGrafter"/>
</dbReference>
<feature type="transmembrane region" description="Helical" evidence="6">
    <location>
        <begin position="129"/>
        <end position="145"/>
    </location>
</feature>